<reference evidence="5 6" key="1">
    <citation type="journal article" date="2018" name="Sci. Rep.">
        <title>Comparative analysis of the Pocillopora damicornis genome highlights role of immune system in coral evolution.</title>
        <authorList>
            <person name="Cunning R."/>
            <person name="Bay R.A."/>
            <person name="Gillette P."/>
            <person name="Baker A.C."/>
            <person name="Traylor-Knowles N."/>
        </authorList>
    </citation>
    <scope>NUCLEOTIDE SEQUENCE [LARGE SCALE GENOMIC DNA]</scope>
    <source>
        <strain evidence="5">RSMAS</strain>
        <tissue evidence="5">Whole animal</tissue>
    </source>
</reference>
<dbReference type="Pfam" id="PF23283">
    <property type="entry name" value="D8C_UMOD"/>
    <property type="match status" value="1"/>
</dbReference>
<keyword evidence="6" id="KW-1185">Reference proteome</keyword>
<sequence length="338" mass="38545">MEKKLEVRAIKKDDDSVFLILAILKYKPVKHSVQDAYYQTSITLVCPEPFGYPEPFVAWVKNGVVLQNSSSDLTLNLSIIAQRDTTKWTIDCVARNKHGADYHRFVLNLHSRYAMCTEFRDLVEGTRTALHVVHNQQSAQNDGDIDNRTWYRFVSQATGTPVQLPDSCTEPWTCGTQASGWLRGGHPSMEEGLVHRNVCFSWNDNCCFAEVQALVRHCYGYYVYKLQPTALEFKVKARYCVENRAIPYEDALFYQPVTKTGVQSALTNHAIHTEYHVTSSWKCMAYCLSEMTCVSFSYFPQSNTCELNNSTESSNPEGLRKRPGTEYYEKTSHSSFLG</sequence>
<gene>
    <name evidence="5" type="ORF">pdam_00002668</name>
</gene>
<dbReference type="InterPro" id="IPR003609">
    <property type="entry name" value="Pan_app"/>
</dbReference>
<dbReference type="Gene3D" id="2.60.40.10">
    <property type="entry name" value="Immunoglobulins"/>
    <property type="match status" value="1"/>
</dbReference>
<dbReference type="Gene3D" id="3.50.4.10">
    <property type="entry name" value="Hepatocyte Growth Factor"/>
    <property type="match status" value="1"/>
</dbReference>
<feature type="compositionally biased region" description="Polar residues" evidence="3">
    <location>
        <begin position="307"/>
        <end position="316"/>
    </location>
</feature>
<dbReference type="OrthoDB" id="5985863at2759"/>
<feature type="domain" description="Apple" evidence="4">
    <location>
        <begin position="240"/>
        <end position="332"/>
    </location>
</feature>
<dbReference type="Pfam" id="PF00024">
    <property type="entry name" value="PAN_1"/>
    <property type="match status" value="1"/>
</dbReference>
<dbReference type="InterPro" id="IPR036179">
    <property type="entry name" value="Ig-like_dom_sf"/>
</dbReference>
<evidence type="ECO:0000259" key="4">
    <source>
        <dbReference type="PROSITE" id="PS50948"/>
    </source>
</evidence>
<dbReference type="EMBL" id="RCHS01002311">
    <property type="protein sequence ID" value="RMX48029.1"/>
    <property type="molecule type" value="Genomic_DNA"/>
</dbReference>
<dbReference type="SMART" id="SM00473">
    <property type="entry name" value="PAN_AP"/>
    <property type="match status" value="1"/>
</dbReference>
<evidence type="ECO:0000256" key="3">
    <source>
        <dbReference type="SAM" id="MobiDB-lite"/>
    </source>
</evidence>
<evidence type="ECO:0000313" key="6">
    <source>
        <dbReference type="Proteomes" id="UP000275408"/>
    </source>
</evidence>
<proteinExistence type="predicted"/>
<comment type="caution">
    <text evidence="5">The sequence shown here is derived from an EMBL/GenBank/DDBJ whole genome shotgun (WGS) entry which is preliminary data.</text>
</comment>
<feature type="region of interest" description="Disordered" evidence="3">
    <location>
        <begin position="307"/>
        <end position="338"/>
    </location>
</feature>
<protein>
    <recommendedName>
        <fullName evidence="4">Apple domain-containing protein</fullName>
    </recommendedName>
</protein>
<organism evidence="5 6">
    <name type="scientific">Pocillopora damicornis</name>
    <name type="common">Cauliflower coral</name>
    <name type="synonym">Millepora damicornis</name>
    <dbReference type="NCBI Taxonomy" id="46731"/>
    <lineage>
        <taxon>Eukaryota</taxon>
        <taxon>Metazoa</taxon>
        <taxon>Cnidaria</taxon>
        <taxon>Anthozoa</taxon>
        <taxon>Hexacorallia</taxon>
        <taxon>Scleractinia</taxon>
        <taxon>Astrocoeniina</taxon>
        <taxon>Pocilloporidae</taxon>
        <taxon>Pocillopora</taxon>
    </lineage>
</organism>
<name>A0A3M6U389_POCDA</name>
<dbReference type="PROSITE" id="PS50948">
    <property type="entry name" value="PAN"/>
    <property type="match status" value="1"/>
</dbReference>
<evidence type="ECO:0000256" key="1">
    <source>
        <dbReference type="ARBA" id="ARBA00022729"/>
    </source>
</evidence>
<accession>A0A3M6U389</accession>
<dbReference type="SUPFAM" id="SSF57414">
    <property type="entry name" value="Hairpin loop containing domain-like"/>
    <property type="match status" value="1"/>
</dbReference>
<dbReference type="InterPro" id="IPR057774">
    <property type="entry name" value="D8C_UMOD/GP2/OIT3-like"/>
</dbReference>
<feature type="compositionally biased region" description="Basic and acidic residues" evidence="3">
    <location>
        <begin position="318"/>
        <end position="332"/>
    </location>
</feature>
<dbReference type="SUPFAM" id="SSF48726">
    <property type="entry name" value="Immunoglobulin"/>
    <property type="match status" value="1"/>
</dbReference>
<dbReference type="Proteomes" id="UP000275408">
    <property type="component" value="Unassembled WGS sequence"/>
</dbReference>
<evidence type="ECO:0000256" key="2">
    <source>
        <dbReference type="ARBA" id="ARBA00023157"/>
    </source>
</evidence>
<keyword evidence="1" id="KW-0732">Signal</keyword>
<keyword evidence="2" id="KW-1015">Disulfide bond</keyword>
<dbReference type="AlphaFoldDB" id="A0A3M6U389"/>
<evidence type="ECO:0000313" key="5">
    <source>
        <dbReference type="EMBL" id="RMX48029.1"/>
    </source>
</evidence>
<dbReference type="InterPro" id="IPR013783">
    <property type="entry name" value="Ig-like_fold"/>
</dbReference>